<protein>
    <submittedName>
        <fullName evidence="1">Uncharacterized protein</fullName>
    </submittedName>
</protein>
<dbReference type="Proteomes" id="UP001374803">
    <property type="component" value="Chromosome"/>
</dbReference>
<accession>A0ABZ2L019</accession>
<dbReference type="RefSeq" id="WP_394833796.1">
    <property type="nucleotide sequence ID" value="NZ_CP089929.1"/>
</dbReference>
<proteinExistence type="predicted"/>
<reference evidence="1" key="1">
    <citation type="submission" date="2021-12" db="EMBL/GenBank/DDBJ databases">
        <title>Discovery of the Pendulisporaceae a myxobacterial family with distinct sporulation behavior and unique specialized metabolism.</title>
        <authorList>
            <person name="Garcia R."/>
            <person name="Popoff A."/>
            <person name="Bader C.D."/>
            <person name="Loehr J."/>
            <person name="Walesch S."/>
            <person name="Walt C."/>
            <person name="Boldt J."/>
            <person name="Bunk B."/>
            <person name="Haeckl F.J.F.P.J."/>
            <person name="Gunesch A.P."/>
            <person name="Birkelbach J."/>
            <person name="Nuebel U."/>
            <person name="Pietschmann T."/>
            <person name="Bach T."/>
            <person name="Mueller R."/>
        </authorList>
    </citation>
    <scope>NUCLEOTIDE SEQUENCE</scope>
    <source>
        <strain evidence="1">MSr11367</strain>
    </source>
</reference>
<name>A0ABZ2L019_9BACT</name>
<dbReference type="EMBL" id="CP089983">
    <property type="protein sequence ID" value="WXB04160.1"/>
    <property type="molecule type" value="Genomic_DNA"/>
</dbReference>
<gene>
    <name evidence="1" type="ORF">LVJ94_45550</name>
</gene>
<evidence type="ECO:0000313" key="1">
    <source>
        <dbReference type="EMBL" id="WXB04160.1"/>
    </source>
</evidence>
<evidence type="ECO:0000313" key="2">
    <source>
        <dbReference type="Proteomes" id="UP001374803"/>
    </source>
</evidence>
<sequence>MITTHISRPFEFVEVLDAAVPTANEAEWGPYMPPSDPAPRRITQRSIYVFWRRGNKTELYAELAADAGGYLSVRGGDVARITERNQRPPFSRLGGHQYTLPHTVNGKRVHYAFYVSSLLLPIEAILAFETNPPPFLGHFIDVNDDASFVPVRLSKDLVRWTLPVIDMGSLATRLQNRYETACNNLLGYTTEFKEQNAEQTQRVRERHGTLLLAQLLRNVIDQDPENKLGLKNEFKNDDPQAVHRFIDDYEKTAKQLIDTRDRAGQELCHFISGPSMQFVDESYQLCEKEEYHKWLEFRAATLSRLSECPAGQAYIGGLIDAPDFTYSNYVLRTSAPSDAIFATGRKAHAAILSMWKDAAAAVLIKNSPASVDKIVKSLHLISKEDLFEVTRKTAEYTYRKKNGRPRTVTHTVTEIVPKIGAGDALKRWAEHGDATWGMERLSAVIEIANLCLALQGVKDADDEKLKLSIWNMVGASLDTINVFATLLKLLSEKRLKTVGALSAIIDIYCAYEEAKHAYSRGDQSAAAGQGVVAVGSGLGALGCLCVVSGLGAGTTVIGIPLAAFLEVLGGVLIGAGWVISTLTADSDIELLVNNCRFGKNFPSKSSDKLNCYPIPFSDWADPKNGASHQATALTALLAQFKVKATGYTGIRITFGLLLDESTFDMNFTSIYNLSIRHAPQLRADLKDYSVKQVGSPRSIEENPQDLSFAKFHDDAGRLILDVEATWPKAKRPSQAFQHQHCSVDLLLRLDKSSTVPFGQKPLSYIVHRLERGISGEASSSD</sequence>
<organism evidence="1 2">
    <name type="scientific">Pendulispora rubella</name>
    <dbReference type="NCBI Taxonomy" id="2741070"/>
    <lineage>
        <taxon>Bacteria</taxon>
        <taxon>Pseudomonadati</taxon>
        <taxon>Myxococcota</taxon>
        <taxon>Myxococcia</taxon>
        <taxon>Myxococcales</taxon>
        <taxon>Sorangiineae</taxon>
        <taxon>Pendulisporaceae</taxon>
        <taxon>Pendulispora</taxon>
    </lineage>
</organism>
<keyword evidence="2" id="KW-1185">Reference proteome</keyword>